<keyword evidence="1" id="KW-1133">Transmembrane helix</keyword>
<dbReference type="CDD" id="cd06259">
    <property type="entry name" value="YdcF-like"/>
    <property type="match status" value="1"/>
</dbReference>
<organism evidence="3 4">
    <name type="scientific">Muricoccus vinaceus</name>
    <dbReference type="NCBI Taxonomy" id="424704"/>
    <lineage>
        <taxon>Bacteria</taxon>
        <taxon>Pseudomonadati</taxon>
        <taxon>Pseudomonadota</taxon>
        <taxon>Alphaproteobacteria</taxon>
        <taxon>Acetobacterales</taxon>
        <taxon>Roseomonadaceae</taxon>
        <taxon>Muricoccus</taxon>
    </lineage>
</organism>
<evidence type="ECO:0000259" key="2">
    <source>
        <dbReference type="Pfam" id="PF02698"/>
    </source>
</evidence>
<name>A0ABV6IWK7_9PROT</name>
<dbReference type="InterPro" id="IPR003848">
    <property type="entry name" value="DUF218"/>
</dbReference>
<dbReference type="Proteomes" id="UP001589789">
    <property type="component" value="Unassembled WGS sequence"/>
</dbReference>
<dbReference type="RefSeq" id="WP_377053975.1">
    <property type="nucleotide sequence ID" value="NZ_JBHLVZ010000074.1"/>
</dbReference>
<reference evidence="3 4" key="1">
    <citation type="submission" date="2024-09" db="EMBL/GenBank/DDBJ databases">
        <authorList>
            <person name="Sun Q."/>
            <person name="Mori K."/>
        </authorList>
    </citation>
    <scope>NUCLEOTIDE SEQUENCE [LARGE SCALE GENOMIC DNA]</scope>
    <source>
        <strain evidence="3 4">CCM 7468</strain>
    </source>
</reference>
<accession>A0ABV6IWK7</accession>
<keyword evidence="1" id="KW-0812">Transmembrane</keyword>
<keyword evidence="1" id="KW-0472">Membrane</keyword>
<sequence length="213" mass="22065">MTEVVPAAAVTVAPRWRRLAILLCGGSALGALVLGVGFLFFVLHAAALVEAEISPAPASDGGAGIAVLTGGPERVETGLALLLARPEERLIVSGVGAEAALPDLARLAGLDPATLAARTALGHEATSTRGNAREVAAWARAGGIRQITVVTAGFHMPRALLELRRAMPEVALRPHPVFPTLARPLPMLREYLKLVGAGLGLSALTERPRRALP</sequence>
<dbReference type="EMBL" id="JBHLVZ010000074">
    <property type="protein sequence ID" value="MFC0387991.1"/>
    <property type="molecule type" value="Genomic_DNA"/>
</dbReference>
<feature type="domain" description="DUF218" evidence="2">
    <location>
        <begin position="65"/>
        <end position="192"/>
    </location>
</feature>
<proteinExistence type="predicted"/>
<evidence type="ECO:0000313" key="4">
    <source>
        <dbReference type="Proteomes" id="UP001589789"/>
    </source>
</evidence>
<comment type="caution">
    <text evidence="3">The sequence shown here is derived from an EMBL/GenBank/DDBJ whole genome shotgun (WGS) entry which is preliminary data.</text>
</comment>
<dbReference type="Pfam" id="PF02698">
    <property type="entry name" value="DUF218"/>
    <property type="match status" value="1"/>
</dbReference>
<feature type="transmembrane region" description="Helical" evidence="1">
    <location>
        <begin position="20"/>
        <end position="43"/>
    </location>
</feature>
<protein>
    <submittedName>
        <fullName evidence="3">YdcF family protein</fullName>
    </submittedName>
</protein>
<evidence type="ECO:0000256" key="1">
    <source>
        <dbReference type="SAM" id="Phobius"/>
    </source>
</evidence>
<keyword evidence="4" id="KW-1185">Reference proteome</keyword>
<evidence type="ECO:0000313" key="3">
    <source>
        <dbReference type="EMBL" id="MFC0387991.1"/>
    </source>
</evidence>
<gene>
    <name evidence="3" type="ORF">ACFFIC_20955</name>
</gene>